<evidence type="ECO:0000313" key="3">
    <source>
        <dbReference type="EMBL" id="KGF47242.1"/>
    </source>
</evidence>
<sequence>MTTITLLTGLGANASDADSLMVMRGFPTDEVGIEYGVSACYAGRIDDQLVMAGGCNFPVNTLAPDSKKVYYSGIYATKTDDGNQLNWKLVGHLPEPLAYGVTVTCDNSMIVVGGMNNDGSYGKVYRVTLVDGKAEVSTLPSMPCSVDNMAGALVGKHLYIAGGAMDGKASNRVLRLDLDNILAGWKDIKSFPGMVRVQPVAGCMGDNRFCLFGGFAPAANGEEAKLPKDGCVYDETTDEWELVEGPKDDQGEPLFVGGGTGINLTKDQLLVMGGVNKDVFLSAVNHPQPDYLSHPIEWYRFNPYTLYYNKDGWKVLYKSSETARAGAALAQTDHGLYVIGGELKPRVRSNKIVKYPKR</sequence>
<protein>
    <submittedName>
        <fullName evidence="3">Mutarotase</fullName>
    </submittedName>
</protein>
<dbReference type="Gene3D" id="2.120.10.80">
    <property type="entry name" value="Kelch-type beta propeller"/>
    <property type="match status" value="1"/>
</dbReference>
<keyword evidence="1" id="KW-0880">Kelch repeat</keyword>
<evidence type="ECO:0000256" key="1">
    <source>
        <dbReference type="ARBA" id="ARBA00022441"/>
    </source>
</evidence>
<name>A0A096BWZ2_9BACT</name>
<keyword evidence="2" id="KW-0677">Repeat</keyword>
<evidence type="ECO:0000256" key="2">
    <source>
        <dbReference type="ARBA" id="ARBA00022737"/>
    </source>
</evidence>
<dbReference type="Pfam" id="PF24996">
    <property type="entry name" value="NANM"/>
    <property type="match status" value="2"/>
</dbReference>
<dbReference type="InterPro" id="IPR056734">
    <property type="entry name" value="NANM"/>
</dbReference>
<dbReference type="PANTHER" id="PTHR45632">
    <property type="entry name" value="LD33804P"/>
    <property type="match status" value="1"/>
</dbReference>
<comment type="caution">
    <text evidence="3">The sequence shown here is derived from an EMBL/GenBank/DDBJ whole genome shotgun (WGS) entry which is preliminary data.</text>
</comment>
<dbReference type="Proteomes" id="UP000029578">
    <property type="component" value="Unassembled WGS sequence"/>
</dbReference>
<proteinExistence type="predicted"/>
<accession>A0A096BWZ2</accession>
<organism evidence="3 4">
    <name type="scientific">Prevotella melaninogenica DNF00666</name>
    <dbReference type="NCBI Taxonomy" id="1401073"/>
    <lineage>
        <taxon>Bacteria</taxon>
        <taxon>Pseudomonadati</taxon>
        <taxon>Bacteroidota</taxon>
        <taxon>Bacteroidia</taxon>
        <taxon>Bacteroidales</taxon>
        <taxon>Prevotellaceae</taxon>
        <taxon>Prevotella</taxon>
    </lineage>
</organism>
<dbReference type="SUPFAM" id="SSF117281">
    <property type="entry name" value="Kelch motif"/>
    <property type="match status" value="1"/>
</dbReference>
<dbReference type="InterPro" id="IPR019937">
    <property type="entry name" value="Cycl-permuted_mutarotase"/>
</dbReference>
<dbReference type="InterPro" id="IPR015915">
    <property type="entry name" value="Kelch-typ_b-propeller"/>
</dbReference>
<evidence type="ECO:0000313" key="4">
    <source>
        <dbReference type="Proteomes" id="UP000029578"/>
    </source>
</evidence>
<dbReference type="PANTHER" id="PTHR45632:SF3">
    <property type="entry name" value="KELCH-LIKE PROTEIN 32"/>
    <property type="match status" value="1"/>
</dbReference>
<dbReference type="RefSeq" id="WP_036865169.1">
    <property type="nucleotide sequence ID" value="NZ_JRNS01000378.1"/>
</dbReference>
<dbReference type="EMBL" id="JRNS01000378">
    <property type="protein sequence ID" value="KGF47242.1"/>
    <property type="molecule type" value="Genomic_DNA"/>
</dbReference>
<reference evidence="3 4" key="1">
    <citation type="submission" date="2014-07" db="EMBL/GenBank/DDBJ databases">
        <authorList>
            <person name="McCorrison J."/>
            <person name="Sanka R."/>
            <person name="Torralba M."/>
            <person name="Gillis M."/>
            <person name="Haft D.H."/>
            <person name="Methe B."/>
            <person name="Sutton G."/>
            <person name="Nelson K.E."/>
        </authorList>
    </citation>
    <scope>NUCLEOTIDE SEQUENCE [LARGE SCALE GENOMIC DNA]</scope>
    <source>
        <strain evidence="3 4">DNF00666</strain>
    </source>
</reference>
<gene>
    <name evidence="3" type="ORF">HMPREF0661_07410</name>
</gene>
<dbReference type="AlphaFoldDB" id="A0A096BWZ2"/>
<dbReference type="NCBIfam" id="TIGR03548">
    <property type="entry name" value="mutarot_permut"/>
    <property type="match status" value="1"/>
</dbReference>